<dbReference type="Proteomes" id="UP001500957">
    <property type="component" value="Unassembled WGS sequence"/>
</dbReference>
<feature type="signal peptide" evidence="2">
    <location>
        <begin position="1"/>
        <end position="21"/>
    </location>
</feature>
<feature type="chain" id="PRO_5046926209" evidence="2">
    <location>
        <begin position="22"/>
        <end position="88"/>
    </location>
</feature>
<evidence type="ECO:0000256" key="2">
    <source>
        <dbReference type="SAM" id="SignalP"/>
    </source>
</evidence>
<keyword evidence="2" id="KW-0732">Signal</keyword>
<evidence type="ECO:0000313" key="3">
    <source>
        <dbReference type="EMBL" id="GAA0605489.1"/>
    </source>
</evidence>
<sequence length="88" mass="8655">MPEIAAARLSPAFSAAGAALAAVPAATTAATAVPAVTAARPAATREALGCLVDPKCGASRRVGDRGPRAPVSDRVERTEASPRCGDAS</sequence>
<dbReference type="EMBL" id="BAAAHE010000004">
    <property type="protein sequence ID" value="GAA0605489.1"/>
    <property type="molecule type" value="Genomic_DNA"/>
</dbReference>
<proteinExistence type="predicted"/>
<feature type="region of interest" description="Disordered" evidence="1">
    <location>
        <begin position="59"/>
        <end position="88"/>
    </location>
</feature>
<organism evidence="3 4">
    <name type="scientific">Sporichthya brevicatena</name>
    <dbReference type="NCBI Taxonomy" id="171442"/>
    <lineage>
        <taxon>Bacteria</taxon>
        <taxon>Bacillati</taxon>
        <taxon>Actinomycetota</taxon>
        <taxon>Actinomycetes</taxon>
        <taxon>Sporichthyales</taxon>
        <taxon>Sporichthyaceae</taxon>
        <taxon>Sporichthya</taxon>
    </lineage>
</organism>
<feature type="compositionally biased region" description="Basic and acidic residues" evidence="1">
    <location>
        <begin position="61"/>
        <end position="80"/>
    </location>
</feature>
<evidence type="ECO:0000313" key="4">
    <source>
        <dbReference type="Proteomes" id="UP001500957"/>
    </source>
</evidence>
<evidence type="ECO:0000256" key="1">
    <source>
        <dbReference type="SAM" id="MobiDB-lite"/>
    </source>
</evidence>
<protein>
    <submittedName>
        <fullName evidence="3">Uncharacterized protein</fullName>
    </submittedName>
</protein>
<reference evidence="4" key="1">
    <citation type="journal article" date="2019" name="Int. J. Syst. Evol. Microbiol.">
        <title>The Global Catalogue of Microorganisms (GCM) 10K type strain sequencing project: providing services to taxonomists for standard genome sequencing and annotation.</title>
        <authorList>
            <consortium name="The Broad Institute Genomics Platform"/>
            <consortium name="The Broad Institute Genome Sequencing Center for Infectious Disease"/>
            <person name="Wu L."/>
            <person name="Ma J."/>
        </authorList>
    </citation>
    <scope>NUCLEOTIDE SEQUENCE [LARGE SCALE GENOMIC DNA]</scope>
    <source>
        <strain evidence="4">JCM 10671</strain>
    </source>
</reference>
<name>A0ABP3RDR7_9ACTN</name>
<accession>A0ABP3RDR7</accession>
<gene>
    <name evidence="3" type="ORF">GCM10009547_04260</name>
</gene>
<keyword evidence="4" id="KW-1185">Reference proteome</keyword>
<comment type="caution">
    <text evidence="3">The sequence shown here is derived from an EMBL/GenBank/DDBJ whole genome shotgun (WGS) entry which is preliminary data.</text>
</comment>